<accession>A0A1B0A6Q3</accession>
<protein>
    <submittedName>
        <fullName evidence="2">Uncharacterized protein</fullName>
    </submittedName>
</protein>
<proteinExistence type="predicted"/>
<dbReference type="EnsemblMetazoa" id="GPAI036011-RA">
    <property type="protein sequence ID" value="GPAI036011-PA"/>
    <property type="gene ID" value="GPAI036011"/>
</dbReference>
<evidence type="ECO:0000313" key="3">
    <source>
        <dbReference type="Proteomes" id="UP000092445"/>
    </source>
</evidence>
<evidence type="ECO:0000313" key="2">
    <source>
        <dbReference type="EnsemblMetazoa" id="GPAI036011-PA"/>
    </source>
</evidence>
<feature type="signal peptide" evidence="1">
    <location>
        <begin position="1"/>
        <end position="24"/>
    </location>
</feature>
<organism evidence="2 3">
    <name type="scientific">Glossina pallidipes</name>
    <name type="common">Tsetse fly</name>
    <dbReference type="NCBI Taxonomy" id="7398"/>
    <lineage>
        <taxon>Eukaryota</taxon>
        <taxon>Metazoa</taxon>
        <taxon>Ecdysozoa</taxon>
        <taxon>Arthropoda</taxon>
        <taxon>Hexapoda</taxon>
        <taxon>Insecta</taxon>
        <taxon>Pterygota</taxon>
        <taxon>Neoptera</taxon>
        <taxon>Endopterygota</taxon>
        <taxon>Diptera</taxon>
        <taxon>Brachycera</taxon>
        <taxon>Muscomorpha</taxon>
        <taxon>Hippoboscoidea</taxon>
        <taxon>Glossinidae</taxon>
        <taxon>Glossina</taxon>
    </lineage>
</organism>
<dbReference type="AlphaFoldDB" id="A0A1B0A6Q3"/>
<evidence type="ECO:0000256" key="1">
    <source>
        <dbReference type="SAM" id="SignalP"/>
    </source>
</evidence>
<dbReference type="Proteomes" id="UP000092445">
    <property type="component" value="Unassembled WGS sequence"/>
</dbReference>
<reference evidence="2" key="2">
    <citation type="submission" date="2020-05" db="UniProtKB">
        <authorList>
            <consortium name="EnsemblMetazoa"/>
        </authorList>
    </citation>
    <scope>IDENTIFICATION</scope>
    <source>
        <strain evidence="2">IAEA</strain>
    </source>
</reference>
<sequence>MLMSWSLLFLVILQSWINIYVINTNDFYIDFARQPFSVKYRSTLSITCSVQFKQDKRKQNKLNVSTIRLAKHNECYMVKKNAANKRKKQKYRTIVDFESILDCKCNYDVNFLNFCLMHKTNRRNRRFE</sequence>
<name>A0A1B0A6Q3_GLOPL</name>
<keyword evidence="3" id="KW-1185">Reference proteome</keyword>
<dbReference type="VEuPathDB" id="VectorBase:GPAI036011"/>
<feature type="chain" id="PRO_5008403541" evidence="1">
    <location>
        <begin position="25"/>
        <end position="128"/>
    </location>
</feature>
<keyword evidence="1" id="KW-0732">Signal</keyword>
<reference evidence="3" key="1">
    <citation type="submission" date="2014-03" db="EMBL/GenBank/DDBJ databases">
        <authorList>
            <person name="Aksoy S."/>
            <person name="Warren W."/>
            <person name="Wilson R.K."/>
        </authorList>
    </citation>
    <scope>NUCLEOTIDE SEQUENCE [LARGE SCALE GENOMIC DNA]</scope>
    <source>
        <strain evidence="3">IAEA</strain>
    </source>
</reference>